<reference evidence="2" key="1">
    <citation type="journal article" date="2023" name="Nat. Plants">
        <title>Single-cell RNA sequencing provides a high-resolution roadmap for understanding the multicellular compartmentation of specialized metabolism.</title>
        <authorList>
            <person name="Sun S."/>
            <person name="Shen X."/>
            <person name="Li Y."/>
            <person name="Li Y."/>
            <person name="Wang S."/>
            <person name="Li R."/>
            <person name="Zhang H."/>
            <person name="Shen G."/>
            <person name="Guo B."/>
            <person name="Wei J."/>
            <person name="Xu J."/>
            <person name="St-Pierre B."/>
            <person name="Chen S."/>
            <person name="Sun C."/>
        </authorList>
    </citation>
    <scope>NUCLEOTIDE SEQUENCE [LARGE SCALE GENOMIC DNA]</scope>
</reference>
<gene>
    <name evidence="1" type="ORF">M9H77_30211</name>
</gene>
<name>A0ACB9ZYM5_CATRO</name>
<organism evidence="1 2">
    <name type="scientific">Catharanthus roseus</name>
    <name type="common">Madagascar periwinkle</name>
    <name type="synonym">Vinca rosea</name>
    <dbReference type="NCBI Taxonomy" id="4058"/>
    <lineage>
        <taxon>Eukaryota</taxon>
        <taxon>Viridiplantae</taxon>
        <taxon>Streptophyta</taxon>
        <taxon>Embryophyta</taxon>
        <taxon>Tracheophyta</taxon>
        <taxon>Spermatophyta</taxon>
        <taxon>Magnoliopsida</taxon>
        <taxon>eudicotyledons</taxon>
        <taxon>Gunneridae</taxon>
        <taxon>Pentapetalae</taxon>
        <taxon>asterids</taxon>
        <taxon>lamiids</taxon>
        <taxon>Gentianales</taxon>
        <taxon>Apocynaceae</taxon>
        <taxon>Rauvolfioideae</taxon>
        <taxon>Vinceae</taxon>
        <taxon>Catharanthinae</taxon>
        <taxon>Catharanthus</taxon>
    </lineage>
</organism>
<protein>
    <submittedName>
        <fullName evidence="1">Uncharacterized protein</fullName>
    </submittedName>
</protein>
<sequence>MEDDLHHVQQALKGLEQQLSCLAKAAKDLRREEEAIFEQSSRRDYDLELEIVIMICLVKEFQEMMLEMEESFHKRRDDYEGFYDSYNCGGYNYRRSSKAMGSTEKIS</sequence>
<dbReference type="EMBL" id="CM044707">
    <property type="protein sequence ID" value="KAI5653024.1"/>
    <property type="molecule type" value="Genomic_DNA"/>
</dbReference>
<keyword evidence="2" id="KW-1185">Reference proteome</keyword>
<dbReference type="Proteomes" id="UP001060085">
    <property type="component" value="Linkage Group LG07"/>
</dbReference>
<evidence type="ECO:0000313" key="2">
    <source>
        <dbReference type="Proteomes" id="UP001060085"/>
    </source>
</evidence>
<evidence type="ECO:0000313" key="1">
    <source>
        <dbReference type="EMBL" id="KAI5653024.1"/>
    </source>
</evidence>
<accession>A0ACB9ZYM5</accession>
<comment type="caution">
    <text evidence="1">The sequence shown here is derived from an EMBL/GenBank/DDBJ whole genome shotgun (WGS) entry which is preliminary data.</text>
</comment>
<proteinExistence type="predicted"/>